<feature type="region of interest" description="Disordered" evidence="1">
    <location>
        <begin position="555"/>
        <end position="590"/>
    </location>
</feature>
<feature type="region of interest" description="Disordered" evidence="1">
    <location>
        <begin position="1435"/>
        <end position="1475"/>
    </location>
</feature>
<dbReference type="OrthoDB" id="248320at2759"/>
<feature type="compositionally biased region" description="Low complexity" evidence="1">
    <location>
        <begin position="1645"/>
        <end position="1658"/>
    </location>
</feature>
<protein>
    <recommendedName>
        <fullName evidence="4">Nuclear pore complex protein NUP214</fullName>
    </recommendedName>
</protein>
<feature type="compositionally biased region" description="Polar residues" evidence="1">
    <location>
        <begin position="1396"/>
        <end position="1414"/>
    </location>
</feature>
<dbReference type="STRING" id="3983.A0A251J4Z6"/>
<dbReference type="Gramene" id="Manes.15G110800.1.v8.1">
    <property type="protein sequence ID" value="Manes.15G110800.1.v8.1.CDS"/>
    <property type="gene ID" value="Manes.15G110800.v8.1"/>
</dbReference>
<name>A0A251J4Z6_MANES</name>
<evidence type="ECO:0000313" key="3">
    <source>
        <dbReference type="Proteomes" id="UP000091857"/>
    </source>
</evidence>
<dbReference type="EMBL" id="CM004401">
    <property type="protein sequence ID" value="OAY29008.1"/>
    <property type="molecule type" value="Genomic_DNA"/>
</dbReference>
<feature type="compositionally biased region" description="Low complexity" evidence="1">
    <location>
        <begin position="558"/>
        <end position="569"/>
    </location>
</feature>
<gene>
    <name evidence="2" type="ORF">MANES_15G110800</name>
</gene>
<dbReference type="EMBL" id="CM004401">
    <property type="protein sequence ID" value="OAY29009.1"/>
    <property type="molecule type" value="Genomic_DNA"/>
</dbReference>
<feature type="region of interest" description="Disordered" evidence="1">
    <location>
        <begin position="627"/>
        <end position="653"/>
    </location>
</feature>
<feature type="compositionally biased region" description="Polar residues" evidence="1">
    <location>
        <begin position="1459"/>
        <end position="1475"/>
    </location>
</feature>
<dbReference type="SUPFAM" id="SSF117289">
    <property type="entry name" value="Nucleoporin domain"/>
    <property type="match status" value="1"/>
</dbReference>
<dbReference type="InterPro" id="IPR044694">
    <property type="entry name" value="NUP214"/>
</dbReference>
<proteinExistence type="predicted"/>
<feature type="compositionally biased region" description="Low complexity" evidence="1">
    <location>
        <begin position="1360"/>
        <end position="1378"/>
    </location>
</feature>
<feature type="region of interest" description="Disordered" evidence="1">
    <location>
        <begin position="1120"/>
        <end position="1140"/>
    </location>
</feature>
<feature type="region of interest" description="Disordered" evidence="1">
    <location>
        <begin position="1818"/>
        <end position="1843"/>
    </location>
</feature>
<accession>A0A251J4Z6</accession>
<feature type="compositionally biased region" description="Polar residues" evidence="1">
    <location>
        <begin position="639"/>
        <end position="653"/>
    </location>
</feature>
<feature type="region of interest" description="Disordered" evidence="1">
    <location>
        <begin position="1602"/>
        <end position="1621"/>
    </location>
</feature>
<dbReference type="EMBL" id="CM004401">
    <property type="protein sequence ID" value="OAY29007.1"/>
    <property type="molecule type" value="Genomic_DNA"/>
</dbReference>
<reference evidence="2 3" key="1">
    <citation type="submission" date="2016-02" db="EMBL/GenBank/DDBJ databases">
        <title>WGS assembly of Manihot esculenta.</title>
        <authorList>
            <person name="Bredeson J.V."/>
            <person name="Prochnik S.E."/>
            <person name="Lyons J.B."/>
            <person name="Schmutz J."/>
            <person name="Grimwood J."/>
            <person name="Vrebalov J."/>
            <person name="Bart R.S."/>
            <person name="Amuge T."/>
            <person name="Ferguson M.E."/>
            <person name="Green R."/>
            <person name="Putnam N."/>
            <person name="Stites J."/>
            <person name="Rounsley S."/>
            <person name="Rokhsar D.S."/>
        </authorList>
    </citation>
    <scope>NUCLEOTIDE SEQUENCE [LARGE SCALE GENOMIC DNA]</scope>
    <source>
        <strain evidence="3">cv. AM560-2</strain>
        <tissue evidence="2">Leaf</tissue>
    </source>
</reference>
<dbReference type="PANTHER" id="PTHR34418:SF3">
    <property type="entry name" value="NUCLEAR PORE COMPLEX PROTEIN NUP214"/>
    <property type="match status" value="1"/>
</dbReference>
<feature type="region of interest" description="Disordered" evidence="1">
    <location>
        <begin position="1005"/>
        <end position="1043"/>
    </location>
</feature>
<dbReference type="EMBL" id="CM004401">
    <property type="protein sequence ID" value="OAY29006.1"/>
    <property type="molecule type" value="Genomic_DNA"/>
</dbReference>
<dbReference type="GO" id="GO:0006405">
    <property type="term" value="P:RNA export from nucleus"/>
    <property type="evidence" value="ECO:0007669"/>
    <property type="project" value="InterPro"/>
</dbReference>
<feature type="compositionally biased region" description="Polar residues" evidence="1">
    <location>
        <begin position="1120"/>
        <end position="1137"/>
    </location>
</feature>
<organism evidence="2 3">
    <name type="scientific">Manihot esculenta</name>
    <name type="common">Cassava</name>
    <name type="synonym">Jatropha manihot</name>
    <dbReference type="NCBI Taxonomy" id="3983"/>
    <lineage>
        <taxon>Eukaryota</taxon>
        <taxon>Viridiplantae</taxon>
        <taxon>Streptophyta</taxon>
        <taxon>Embryophyta</taxon>
        <taxon>Tracheophyta</taxon>
        <taxon>Spermatophyta</taxon>
        <taxon>Magnoliopsida</taxon>
        <taxon>eudicotyledons</taxon>
        <taxon>Gunneridae</taxon>
        <taxon>Pentapetalae</taxon>
        <taxon>rosids</taxon>
        <taxon>fabids</taxon>
        <taxon>Malpighiales</taxon>
        <taxon>Euphorbiaceae</taxon>
        <taxon>Crotonoideae</taxon>
        <taxon>Manihoteae</taxon>
        <taxon>Manihot</taxon>
    </lineage>
</organism>
<dbReference type="Proteomes" id="UP000091857">
    <property type="component" value="Chromosome 15"/>
</dbReference>
<keyword evidence="3" id="KW-1185">Reference proteome</keyword>
<dbReference type="GO" id="GO:0017056">
    <property type="term" value="F:structural constituent of nuclear pore"/>
    <property type="evidence" value="ECO:0007669"/>
    <property type="project" value="InterPro"/>
</dbReference>
<evidence type="ECO:0008006" key="4">
    <source>
        <dbReference type="Google" id="ProtNLM"/>
    </source>
</evidence>
<feature type="region of interest" description="Disordered" evidence="1">
    <location>
        <begin position="1643"/>
        <end position="1673"/>
    </location>
</feature>
<evidence type="ECO:0000256" key="1">
    <source>
        <dbReference type="SAM" id="MobiDB-lite"/>
    </source>
</evidence>
<feature type="compositionally biased region" description="Gly residues" evidence="1">
    <location>
        <begin position="1818"/>
        <end position="1832"/>
    </location>
</feature>
<feature type="region of interest" description="Disordered" evidence="1">
    <location>
        <begin position="1360"/>
        <end position="1420"/>
    </location>
</feature>
<evidence type="ECO:0000313" key="2">
    <source>
        <dbReference type="EMBL" id="OAY29007.1"/>
    </source>
</evidence>
<sequence>MGAEGYDESIRKVQIGEDIEGGHEDSEDYFFDRIGKPIPIVKGDAYQLQSPPSRPLAVSEHHRLIFIAHSSGFCVARTKDVMDAAEDIKAKGTSSSIEELSVVNVPFENVNILSLSTDSSTLAVSVAAFVHFFSVDSLLKKDLNPTFSCSLSESSAFVKDMIWRRRLETSFLVLSNHGKLYHGALGAPLKDVMDNVDAVEWSLKGKYIAVARENILHILSSKFREKLHISLPLKSWIGDSEENFCVKVDSIRWVRPDSIVVGCFQQTADGKEENYLIQVIRSKNGKITDAFSKSSVLSFYDLFPGLIDNIVPHGNGPYLFLSYLGQWALAITANRKNIDQHIQLLRWSVEDDTTETSVIDIDRDTWVPRIELQGNGDDNLIMGLCVDKVSLFGKVRAEVGLEQKELSPYCVLFCVTLEGKLVMFYVASATELTIPPEDFALYDEEDSLSDIPAECAQSELPSGLGKQTSEQVDVGLQLKNESKWESNIGKVSEIPRTTGLMPSGKGGSSMALLATEQTSYKGTIPKGRQVESLVNFEFSVADGQENASVTKLHHSVEGQQAQISGQQSAKVGQSSLKNSPLDGPSYFDKHSSKAESQKFVEFRSDSTALLNKVPKDIPSQLYDKELQKSNDMPEASPVAISSTGLQSAPSHSWSSGKVMFSGGYESRSALLTSTSIQGNKFDNTGVSVDAGIVSRSSTNLPVRSNQNLGLKASVIGTIQSLPSIRSSHLPSQETFALGNHSPYSSKDAHKTLSLSNSEPYLSKQFGNIKEMTKELDSLLHCIEEPGGFMDACTVSQRSSIEALEGHMQTLSEKCRAWKIMMDEQLGEIRHLLDKTVQVLAREIYIDGIVKQASDSQYWDLWNRQKLSSELELKRRHILKLNQVLTNQLIELERHFNTLELHKFGETGVHVKCRRAFQSRYGPSRQVQSLHTLHNTTYSQLAAAEQLSECLSKQMDLLSIESPVKQKNVKKELFETIGITYDPTFTSPDAAKVGDSSSLKKLLISSGSAANKSQSRRRQSSAMNSSDSETARRRRDSLDQSWARFEPTKTTVKRVLLQESQKTSMNKSSLMNMQQLGPSFVDSSTVSHPKDLTSPSTYMYSSGNKGIQHMVPKQALVNRSTPSKWVNDSPPQSQSTSKAIGLRPPMLQNNNAVLPAISPSQVLPVTTQLLVRESSNITADRLNSTASSVGKSDSVFIKDTKSIQQSEASIHKKSSVSMELPAQTPVLTKKSSEMKGTVLTNSTTETVDHGPSSTKSYGSSFPLLTTAVPASLSHPGKVSQFNVAASGSQPSAKTSFSQASSMPLTVSSSPMINSSNFASSASPPSSTGLSFLAAMPFGTSSITSKDNFDVKQTISLASLSSVSPPSTLSLQAPKSLSPSHSPPPVSESSRPELRSSTKQMSPPINPSHSPSVSESLKTEVHLPTGKLSISSALPLASVSHKPGPEPPTGKTSPFSPPISPLTSESPKIQLQTSTDKFSSRTAVDTAITVPLTQLDPPAFNVKLAPPVSSDPMTEISTQLGYGSQSSLNVANPVSGIELNVQPKQPDDARVLFGAPLASDNVASGKNANLDVAVTEEDEMEEEAPETSRANEISLGSLGAFGLGSTPSSTAPRANPFGGSFGNVGTNQASSGFNMTVPSGELFRPASFSFQSPQPSQQPSQPSPPTNLGAFSGGFGAGAVGQAPGGFGQPARIGAGQAALGSVLGSFGQSRQFGAGLPSGFASASSMGGFSSAAAGGGFAGAGSTGVGFAGLASGGGGFAGAASGAGGFGGMASAGGGFAVAGSGGFSGAGGGFGAFNNQQGSSGFSAFSGNAGGNQQGTGGFSAFGGNAGGTGKPPELITQMRK</sequence>
<dbReference type="PANTHER" id="PTHR34418">
    <property type="entry name" value="NUCLEAR PORE COMPLEX PROTEIN NUP214 ISOFORM X1"/>
    <property type="match status" value="1"/>
</dbReference>